<dbReference type="GO" id="GO:0005829">
    <property type="term" value="C:cytosol"/>
    <property type="evidence" value="ECO:0007669"/>
    <property type="project" value="TreeGrafter"/>
</dbReference>
<dbReference type="SMART" id="SM00100">
    <property type="entry name" value="cNMP"/>
    <property type="match status" value="1"/>
</dbReference>
<dbReference type="PROSITE" id="PS51063">
    <property type="entry name" value="HTH_CRP_2"/>
    <property type="match status" value="1"/>
</dbReference>
<dbReference type="EMBL" id="QGNA01000006">
    <property type="protein sequence ID" value="PWS34755.1"/>
    <property type="molecule type" value="Genomic_DNA"/>
</dbReference>
<evidence type="ECO:0000256" key="4">
    <source>
        <dbReference type="SAM" id="MobiDB-lite"/>
    </source>
</evidence>
<dbReference type="Pfam" id="PF00027">
    <property type="entry name" value="cNMP_binding"/>
    <property type="match status" value="1"/>
</dbReference>
<accession>A0A317F7M7</accession>
<keyword evidence="8" id="KW-1185">Reference proteome</keyword>
<evidence type="ECO:0000259" key="5">
    <source>
        <dbReference type="PROSITE" id="PS50042"/>
    </source>
</evidence>
<feature type="domain" description="Cyclic nucleotide-binding" evidence="5">
    <location>
        <begin position="17"/>
        <end position="137"/>
    </location>
</feature>
<dbReference type="InterPro" id="IPR000595">
    <property type="entry name" value="cNMP-bd_dom"/>
</dbReference>
<dbReference type="InterPro" id="IPR036388">
    <property type="entry name" value="WH-like_DNA-bd_sf"/>
</dbReference>
<dbReference type="InterPro" id="IPR036390">
    <property type="entry name" value="WH_DNA-bd_sf"/>
</dbReference>
<evidence type="ECO:0000256" key="3">
    <source>
        <dbReference type="ARBA" id="ARBA00023163"/>
    </source>
</evidence>
<dbReference type="InterPro" id="IPR014710">
    <property type="entry name" value="RmlC-like_jellyroll"/>
</dbReference>
<dbReference type="SMART" id="SM00419">
    <property type="entry name" value="HTH_CRP"/>
    <property type="match status" value="1"/>
</dbReference>
<dbReference type="OrthoDB" id="3182344at2"/>
<dbReference type="PANTHER" id="PTHR24567">
    <property type="entry name" value="CRP FAMILY TRANSCRIPTIONAL REGULATORY PROTEIN"/>
    <property type="match status" value="1"/>
</dbReference>
<evidence type="ECO:0000313" key="7">
    <source>
        <dbReference type="EMBL" id="PWS34755.1"/>
    </source>
</evidence>
<organism evidence="7 8">
    <name type="scientific">Falsiroseomonas bella</name>
    <dbReference type="NCBI Taxonomy" id="2184016"/>
    <lineage>
        <taxon>Bacteria</taxon>
        <taxon>Pseudomonadati</taxon>
        <taxon>Pseudomonadota</taxon>
        <taxon>Alphaproteobacteria</taxon>
        <taxon>Acetobacterales</taxon>
        <taxon>Roseomonadaceae</taxon>
        <taxon>Falsiroseomonas</taxon>
    </lineage>
</organism>
<dbReference type="Gene3D" id="1.10.10.10">
    <property type="entry name" value="Winged helix-like DNA-binding domain superfamily/Winged helix DNA-binding domain"/>
    <property type="match status" value="1"/>
</dbReference>
<feature type="domain" description="HTH crp-type" evidence="6">
    <location>
        <begin position="151"/>
        <end position="221"/>
    </location>
</feature>
<gene>
    <name evidence="7" type="ORF">DFH01_23625</name>
</gene>
<proteinExistence type="predicted"/>
<dbReference type="Pfam" id="PF13545">
    <property type="entry name" value="HTH_Crp_2"/>
    <property type="match status" value="1"/>
</dbReference>
<evidence type="ECO:0000313" key="8">
    <source>
        <dbReference type="Proteomes" id="UP000245765"/>
    </source>
</evidence>
<dbReference type="SUPFAM" id="SSF46785">
    <property type="entry name" value="Winged helix' DNA-binding domain"/>
    <property type="match status" value="1"/>
</dbReference>
<dbReference type="GO" id="GO:0003677">
    <property type="term" value="F:DNA binding"/>
    <property type="evidence" value="ECO:0007669"/>
    <property type="project" value="UniProtKB-KW"/>
</dbReference>
<dbReference type="InterPro" id="IPR012318">
    <property type="entry name" value="HTH_CRP"/>
</dbReference>
<dbReference type="SUPFAM" id="SSF51206">
    <property type="entry name" value="cAMP-binding domain-like"/>
    <property type="match status" value="1"/>
</dbReference>
<evidence type="ECO:0000259" key="6">
    <source>
        <dbReference type="PROSITE" id="PS51063"/>
    </source>
</evidence>
<name>A0A317F7M7_9PROT</name>
<dbReference type="Proteomes" id="UP000245765">
    <property type="component" value="Unassembled WGS sequence"/>
</dbReference>
<comment type="caution">
    <text evidence="7">The sequence shown here is derived from an EMBL/GenBank/DDBJ whole genome shotgun (WGS) entry which is preliminary data.</text>
</comment>
<keyword evidence="1" id="KW-0805">Transcription regulation</keyword>
<dbReference type="PANTHER" id="PTHR24567:SF74">
    <property type="entry name" value="HTH-TYPE TRANSCRIPTIONAL REGULATOR ARCR"/>
    <property type="match status" value="1"/>
</dbReference>
<dbReference type="CDD" id="cd00038">
    <property type="entry name" value="CAP_ED"/>
    <property type="match status" value="1"/>
</dbReference>
<keyword evidence="3" id="KW-0804">Transcription</keyword>
<dbReference type="InterPro" id="IPR050397">
    <property type="entry name" value="Env_Response_Regulators"/>
</dbReference>
<evidence type="ECO:0000256" key="2">
    <source>
        <dbReference type="ARBA" id="ARBA00023125"/>
    </source>
</evidence>
<dbReference type="InterPro" id="IPR018490">
    <property type="entry name" value="cNMP-bd_dom_sf"/>
</dbReference>
<evidence type="ECO:0000256" key="1">
    <source>
        <dbReference type="ARBA" id="ARBA00023015"/>
    </source>
</evidence>
<dbReference type="AlphaFoldDB" id="A0A317F7M7"/>
<reference evidence="8" key="1">
    <citation type="submission" date="2018-05" db="EMBL/GenBank/DDBJ databases">
        <authorList>
            <person name="Du Z."/>
            <person name="Wang X."/>
        </authorList>
    </citation>
    <scope>NUCLEOTIDE SEQUENCE [LARGE SCALE GENOMIC DNA]</scope>
    <source>
        <strain evidence="8">CQN31</strain>
    </source>
</reference>
<sequence>MPASRAAGLETLRRVAFLEGVADDLLEKLAAAARWRILAPGETVLDAGDEGGEVFFVTEGKVRVVVRSGEGHEVILNDLSAGECFGELAAIDGLRRSASVTALLRARLCSVPGPSFVALVLSSPVAGLRLLRLLTARIRLKDQRTIEAAVLPARERLLAELLRMSTPRSRDDRRVTPPPPQHVIAARLGLRRETVSRELSRLARDGRISMARGAIILHNAEDLQADLTMLLASDGDSQPEGAHSQGPAARAKASKA</sequence>
<feature type="region of interest" description="Disordered" evidence="4">
    <location>
        <begin position="232"/>
        <end position="256"/>
    </location>
</feature>
<dbReference type="Gene3D" id="2.60.120.10">
    <property type="entry name" value="Jelly Rolls"/>
    <property type="match status" value="1"/>
</dbReference>
<dbReference type="GO" id="GO:0003700">
    <property type="term" value="F:DNA-binding transcription factor activity"/>
    <property type="evidence" value="ECO:0007669"/>
    <property type="project" value="TreeGrafter"/>
</dbReference>
<protein>
    <submittedName>
        <fullName evidence="7">Crp/Fnr family transcriptional regulator</fullName>
    </submittedName>
</protein>
<keyword evidence="2" id="KW-0238">DNA-binding</keyword>
<dbReference type="PROSITE" id="PS50042">
    <property type="entry name" value="CNMP_BINDING_3"/>
    <property type="match status" value="1"/>
</dbReference>